<evidence type="ECO:0000256" key="1">
    <source>
        <dbReference type="ARBA" id="ARBA00001913"/>
    </source>
</evidence>
<dbReference type="InterPro" id="IPR052720">
    <property type="entry name" value="Glycosyl_hydrolase_97"/>
</dbReference>
<dbReference type="PANTHER" id="PTHR35803">
    <property type="entry name" value="GLUCAN 1,4-ALPHA-GLUCOSIDASE SUSB-RELATED"/>
    <property type="match status" value="1"/>
</dbReference>
<keyword evidence="5" id="KW-0326">Glycosidase</keyword>
<protein>
    <submittedName>
        <fullName evidence="9">Glycoside hydrolase family 97 protein</fullName>
    </submittedName>
</protein>
<name>A0AAE3IKA0_9BACT</name>
<dbReference type="SUPFAM" id="SSF51445">
    <property type="entry name" value="(Trans)glycosidases"/>
    <property type="match status" value="1"/>
</dbReference>
<reference evidence="9" key="1">
    <citation type="submission" date="2022-10" db="EMBL/GenBank/DDBJ databases">
        <authorList>
            <person name="Kim H.S."/>
            <person name="Kim J.-S."/>
            <person name="Suh M.K."/>
            <person name="Eom M.K."/>
            <person name="Lee J.-S."/>
        </authorList>
    </citation>
    <scope>NUCLEOTIDE SEQUENCE</scope>
    <source>
        <strain evidence="9">LIP-5</strain>
    </source>
</reference>
<dbReference type="Pfam" id="PF14508">
    <property type="entry name" value="GH97_N"/>
    <property type="match status" value="1"/>
</dbReference>
<dbReference type="InterPro" id="IPR029486">
    <property type="entry name" value="GH97_N"/>
</dbReference>
<dbReference type="GO" id="GO:0030246">
    <property type="term" value="F:carbohydrate binding"/>
    <property type="evidence" value="ECO:0007669"/>
    <property type="project" value="InterPro"/>
</dbReference>
<feature type="domain" description="Glycosyl-hydrolase 97 catalytic" evidence="6">
    <location>
        <begin position="343"/>
        <end position="495"/>
    </location>
</feature>
<keyword evidence="4" id="KW-0106">Calcium</keyword>
<dbReference type="AlphaFoldDB" id="A0AAE3IKA0"/>
<comment type="subunit">
    <text evidence="2">Monomer.</text>
</comment>
<dbReference type="Gene3D" id="2.60.40.1180">
    <property type="entry name" value="Golgi alpha-mannosidase II"/>
    <property type="match status" value="1"/>
</dbReference>
<feature type="domain" description="Glycosyl-hydrolase 97 C-terminal oligomerisation" evidence="8">
    <location>
        <begin position="595"/>
        <end position="689"/>
    </location>
</feature>
<evidence type="ECO:0000259" key="7">
    <source>
        <dbReference type="Pfam" id="PF14508"/>
    </source>
</evidence>
<evidence type="ECO:0000256" key="3">
    <source>
        <dbReference type="ARBA" id="ARBA00022801"/>
    </source>
</evidence>
<dbReference type="Gene3D" id="3.20.20.70">
    <property type="entry name" value="Aldolase class I"/>
    <property type="match status" value="1"/>
</dbReference>
<gene>
    <name evidence="9" type="ORF">OD355_01670</name>
</gene>
<sequence>MKRSERIFSFTNELVKRSSMRSLRPLKNLRIKYTILCIAFSLLALLAFAQKTNTIRASSPDGRVLLTVTINDKISWSVEKDKQAIIVPSETSLTLGNGTVFGRFSKFRSSNITHKSSVVKSFNYKKATIQDSYTEAVLSFKESFNLIFRVYNNGVAYRFSTSIKHPVTIRSEEANFNFDKDYATVVPYVNTHVTKNGTGDVYFNSFENTYNYLKISQLHKDTLAFTPILVNLDNGKKAAIMEADLEDYPGMFLKVKKNGFYGAFAPLPKTEKQGGHNNLQSLVTAREEYIAKTDGNRSFPWRIVTVSDEDKELLNNDLVYLLASPSRVQDPSWIRPGKVAWDWWNDWNIKGVDFNAGINTATYKFYIDFAAAHNIEYVLLDEGWANSLDIMDIVPAINLQEIIDYGRQKNVGIWLWGGWLPLSKKMDEALSKYASMGIKGFKVDFMDRDDQKMVNFYYKLAEKAAQYKLMIDFHGSYKPTGLQRTYPNVVNFEGVYGMEQLKWGNYLDMPKNDVTIPYLRMLAGPLDYTPGAMSNANRKNFRPIGSKPMSQGTRCHQLAMYIIYEAPFSMLSDNPNAYMAEKESTTFIAAVPTIFDETIAIDGRVGEYAVIARRKGDTWYIGGMTDWTERAITLDLSFLKNGNYTIELFTDGVNAGRDGTDYKKQVKSISSADKIKIHMAPGGGFAATIR</sequence>
<dbReference type="InterPro" id="IPR017853">
    <property type="entry name" value="GH"/>
</dbReference>
<dbReference type="GO" id="GO:0016798">
    <property type="term" value="F:hydrolase activity, acting on glycosyl bonds"/>
    <property type="evidence" value="ECO:0007669"/>
    <property type="project" value="UniProtKB-KW"/>
</dbReference>
<keyword evidence="10" id="KW-1185">Reference proteome</keyword>
<evidence type="ECO:0000256" key="5">
    <source>
        <dbReference type="ARBA" id="ARBA00023295"/>
    </source>
</evidence>
<dbReference type="Gene3D" id="2.70.98.10">
    <property type="match status" value="1"/>
</dbReference>
<keyword evidence="3 9" id="KW-0378">Hydrolase</keyword>
<dbReference type="Pfam" id="PF14509">
    <property type="entry name" value="GH97_C"/>
    <property type="match status" value="1"/>
</dbReference>
<evidence type="ECO:0000259" key="8">
    <source>
        <dbReference type="Pfam" id="PF14509"/>
    </source>
</evidence>
<proteinExistence type="predicted"/>
<dbReference type="RefSeq" id="WP_263036707.1">
    <property type="nucleotide sequence ID" value="NZ_JAOTPL010000002.1"/>
</dbReference>
<accession>A0AAE3IKA0</accession>
<dbReference type="InterPro" id="IPR013780">
    <property type="entry name" value="Glyco_hydro_b"/>
</dbReference>
<dbReference type="EMBL" id="JAOTPL010000002">
    <property type="protein sequence ID" value="MCU7693219.1"/>
    <property type="molecule type" value="Genomic_DNA"/>
</dbReference>
<evidence type="ECO:0000313" key="9">
    <source>
        <dbReference type="EMBL" id="MCU7693219.1"/>
    </source>
</evidence>
<evidence type="ECO:0000259" key="6">
    <source>
        <dbReference type="Pfam" id="PF10566"/>
    </source>
</evidence>
<dbReference type="InterPro" id="IPR014718">
    <property type="entry name" value="GH-type_carb-bd"/>
</dbReference>
<dbReference type="Pfam" id="PF10566">
    <property type="entry name" value="Glyco_hydro_97"/>
    <property type="match status" value="1"/>
</dbReference>
<evidence type="ECO:0000313" key="10">
    <source>
        <dbReference type="Proteomes" id="UP001209317"/>
    </source>
</evidence>
<comment type="caution">
    <text evidence="9">The sequence shown here is derived from an EMBL/GenBank/DDBJ whole genome shotgun (WGS) entry which is preliminary data.</text>
</comment>
<dbReference type="InterPro" id="IPR019563">
    <property type="entry name" value="GH97_catalytic"/>
</dbReference>
<comment type="cofactor">
    <cofactor evidence="1">
        <name>Ca(2+)</name>
        <dbReference type="ChEBI" id="CHEBI:29108"/>
    </cofactor>
</comment>
<dbReference type="InterPro" id="IPR029483">
    <property type="entry name" value="GH97_C"/>
</dbReference>
<evidence type="ECO:0000256" key="4">
    <source>
        <dbReference type="ARBA" id="ARBA00022837"/>
    </source>
</evidence>
<evidence type="ECO:0000256" key="2">
    <source>
        <dbReference type="ARBA" id="ARBA00011245"/>
    </source>
</evidence>
<feature type="domain" description="Glycosyl-hydrolase 97 N-terminal" evidence="7">
    <location>
        <begin position="58"/>
        <end position="325"/>
    </location>
</feature>
<dbReference type="Proteomes" id="UP001209317">
    <property type="component" value="Unassembled WGS sequence"/>
</dbReference>
<organism evidence="9 10">
    <name type="scientific">Haoranjiania flava</name>
    <dbReference type="NCBI Taxonomy" id="1856322"/>
    <lineage>
        <taxon>Bacteria</taxon>
        <taxon>Pseudomonadati</taxon>
        <taxon>Bacteroidota</taxon>
        <taxon>Chitinophagia</taxon>
        <taxon>Chitinophagales</taxon>
        <taxon>Chitinophagaceae</taxon>
        <taxon>Haoranjiania</taxon>
    </lineage>
</organism>
<dbReference type="InterPro" id="IPR013785">
    <property type="entry name" value="Aldolase_TIM"/>
</dbReference>
<dbReference type="PANTHER" id="PTHR35803:SF2">
    <property type="entry name" value="RETAINING ALPHA-GALACTOSIDASE"/>
    <property type="match status" value="1"/>
</dbReference>